<keyword evidence="1" id="KW-1133">Transmembrane helix</keyword>
<dbReference type="Gene3D" id="2.60.480.10">
    <property type="entry name" value="eubacterium ventriosum atcc domain"/>
    <property type="match status" value="1"/>
</dbReference>
<dbReference type="Pfam" id="PF12164">
    <property type="entry name" value="SporV_AA"/>
    <property type="match status" value="1"/>
</dbReference>
<evidence type="ECO:0000259" key="2">
    <source>
        <dbReference type="Pfam" id="PF12164"/>
    </source>
</evidence>
<feature type="transmembrane region" description="Helical" evidence="1">
    <location>
        <begin position="115"/>
        <end position="138"/>
    </location>
</feature>
<evidence type="ECO:0000313" key="4">
    <source>
        <dbReference type="Proteomes" id="UP000003136"/>
    </source>
</evidence>
<keyword evidence="1" id="KW-0812">Transmembrane</keyword>
<evidence type="ECO:0000313" key="3">
    <source>
        <dbReference type="EMBL" id="EEC57179.1"/>
    </source>
</evidence>
<reference evidence="3 4" key="2">
    <citation type="submission" date="2008-11" db="EMBL/GenBank/DDBJ databases">
        <authorList>
            <person name="Fulton L."/>
            <person name="Clifton S."/>
            <person name="Fulton B."/>
            <person name="Xu J."/>
            <person name="Minx P."/>
            <person name="Pepin K.H."/>
            <person name="Johnson M."/>
            <person name="Bhonagiri V."/>
            <person name="Nash W.E."/>
            <person name="Mardis E.R."/>
            <person name="Wilson R.K."/>
        </authorList>
    </citation>
    <scope>NUCLEOTIDE SEQUENCE [LARGE SCALE GENOMIC DNA]</scope>
    <source>
        <strain evidence="3 4">ATCC 43243</strain>
    </source>
</reference>
<feature type="transmembrane region" description="Helical" evidence="1">
    <location>
        <begin position="170"/>
        <end position="187"/>
    </location>
</feature>
<dbReference type="Proteomes" id="UP000003136">
    <property type="component" value="Unassembled WGS sequence"/>
</dbReference>
<organism evidence="3 4">
    <name type="scientific">[Bacteroides] pectinophilus ATCC 43243</name>
    <dbReference type="NCBI Taxonomy" id="483218"/>
    <lineage>
        <taxon>Bacteria</taxon>
        <taxon>Bacillati</taxon>
        <taxon>Bacillota</taxon>
        <taxon>Clostridia</taxon>
        <taxon>Eubacteriales</taxon>
    </lineage>
</organism>
<accession>B7ARI3</accession>
<sequence>MNQNIYIKLDRNNEVGSREVTIGDVASIYCTDSTVVNKLKTIRIMKIPENGRDSTAGNRNAKKQHIQKKRYSVSAMKVIELIQKEYPQASVENIGEADFIVDYIDEKKRNHHMAAVLDVIKTVLICIVIFFGSGYAIMAYNNDVGTTEIFEKVYGMITGEEKTDTNWMELMYSVGLTGGIAVFYNHFGSKTFSNDPTPIEVEMNNYEQDLDYALIERGGRSGKEEDVQ</sequence>
<dbReference type="InterPro" id="IPR021997">
    <property type="entry name" value="SporV_AA"/>
</dbReference>
<evidence type="ECO:0000256" key="1">
    <source>
        <dbReference type="SAM" id="Phobius"/>
    </source>
</evidence>
<comment type="caution">
    <text evidence="3">The sequence shown here is derived from an EMBL/GenBank/DDBJ whole genome shotgun (WGS) entry which is preliminary data.</text>
</comment>
<dbReference type="eggNOG" id="ENOG502ZCB6">
    <property type="taxonomic scope" value="Bacteria"/>
</dbReference>
<dbReference type="STRING" id="483218.BACPEC_01687"/>
<dbReference type="InterPro" id="IPR038548">
    <property type="entry name" value="SporV_AA_N_sf"/>
</dbReference>
<dbReference type="EMBL" id="ABVQ01000036">
    <property type="protein sequence ID" value="EEC57179.1"/>
    <property type="molecule type" value="Genomic_DNA"/>
</dbReference>
<dbReference type="AlphaFoldDB" id="B7ARI3"/>
<reference evidence="3 4" key="1">
    <citation type="submission" date="2008-11" db="EMBL/GenBank/DDBJ databases">
        <title>Draft genome sequence of Bacteroides pectinophilus (ATCC 43243).</title>
        <authorList>
            <person name="Sudarsanam P."/>
            <person name="Ley R."/>
            <person name="Guruge J."/>
            <person name="Turnbaugh P.J."/>
            <person name="Mahowald M."/>
            <person name="Liep D."/>
            <person name="Gordon J."/>
        </authorList>
    </citation>
    <scope>NUCLEOTIDE SEQUENCE [LARGE SCALE GENOMIC DNA]</scope>
    <source>
        <strain evidence="3 4">ATCC 43243</strain>
    </source>
</reference>
<keyword evidence="4" id="KW-1185">Reference proteome</keyword>
<protein>
    <recommendedName>
        <fullName evidence="2">Stage V sporulation protein AA domain-containing protein</fullName>
    </recommendedName>
</protein>
<proteinExistence type="predicted"/>
<name>B7ARI3_9FIRM</name>
<keyword evidence="1" id="KW-0472">Membrane</keyword>
<gene>
    <name evidence="3" type="ORF">BACPEC_01687</name>
</gene>
<feature type="domain" description="Stage V sporulation protein AA" evidence="2">
    <location>
        <begin position="3"/>
        <end position="106"/>
    </location>
</feature>
<dbReference type="HOGENOM" id="CLU_098268_1_0_9"/>